<dbReference type="Gene3D" id="2.40.30.170">
    <property type="match status" value="1"/>
</dbReference>
<evidence type="ECO:0000256" key="2">
    <source>
        <dbReference type="ARBA" id="ARBA00022692"/>
    </source>
</evidence>
<comment type="subcellular location">
    <subcellularLocation>
        <location evidence="1">Membrane</location>
        <topology evidence="1">Single-pass membrane protein</topology>
    </subcellularLocation>
</comment>
<evidence type="ECO:0000313" key="8">
    <source>
        <dbReference type="Proteomes" id="UP001253595"/>
    </source>
</evidence>
<reference evidence="7 8" key="1">
    <citation type="submission" date="2023-07" db="EMBL/GenBank/DDBJ databases">
        <title>Sorghum-associated microbial communities from plants grown in Nebraska, USA.</title>
        <authorList>
            <person name="Schachtman D."/>
        </authorList>
    </citation>
    <scope>NUCLEOTIDE SEQUENCE [LARGE SCALE GENOMIC DNA]</scope>
    <source>
        <strain evidence="7 8">BE190</strain>
    </source>
</reference>
<dbReference type="RefSeq" id="WP_310073085.1">
    <property type="nucleotide sequence ID" value="NZ_JAVDVX010000004.1"/>
</dbReference>
<evidence type="ECO:0000256" key="4">
    <source>
        <dbReference type="ARBA" id="ARBA00023136"/>
    </source>
</evidence>
<evidence type="ECO:0000256" key="1">
    <source>
        <dbReference type="ARBA" id="ARBA00004167"/>
    </source>
</evidence>
<evidence type="ECO:0000256" key="5">
    <source>
        <dbReference type="SAM" id="Coils"/>
    </source>
</evidence>
<organism evidence="7 8">
    <name type="scientific">Cellvibrio fibrivorans</name>
    <dbReference type="NCBI Taxonomy" id="126350"/>
    <lineage>
        <taxon>Bacteria</taxon>
        <taxon>Pseudomonadati</taxon>
        <taxon>Pseudomonadota</taxon>
        <taxon>Gammaproteobacteria</taxon>
        <taxon>Cellvibrionales</taxon>
        <taxon>Cellvibrionaceae</taxon>
        <taxon>Cellvibrio</taxon>
    </lineage>
</organism>
<gene>
    <name evidence="7" type="ORF">J2X05_002646</name>
</gene>
<dbReference type="PANTHER" id="PTHR30386:SF26">
    <property type="entry name" value="TRANSPORT PROTEIN COMB"/>
    <property type="match status" value="1"/>
</dbReference>
<evidence type="ECO:0000256" key="3">
    <source>
        <dbReference type="ARBA" id="ARBA00022989"/>
    </source>
</evidence>
<keyword evidence="5" id="KW-0175">Coiled coil</keyword>
<dbReference type="EMBL" id="JAVDVX010000004">
    <property type="protein sequence ID" value="MDR7090622.1"/>
    <property type="molecule type" value="Genomic_DNA"/>
</dbReference>
<dbReference type="Proteomes" id="UP001253595">
    <property type="component" value="Unassembled WGS sequence"/>
</dbReference>
<dbReference type="PANTHER" id="PTHR30386">
    <property type="entry name" value="MEMBRANE FUSION SUBUNIT OF EMRAB-TOLC MULTIDRUG EFFLUX PUMP"/>
    <property type="match status" value="1"/>
</dbReference>
<proteinExistence type="predicted"/>
<dbReference type="Gene3D" id="2.40.50.100">
    <property type="match status" value="1"/>
</dbReference>
<keyword evidence="8" id="KW-1185">Reference proteome</keyword>
<protein>
    <submittedName>
        <fullName evidence="7">Membrane fusion protein (Multidrug efflux system)</fullName>
    </submittedName>
</protein>
<comment type="caution">
    <text evidence="7">The sequence shown here is derived from an EMBL/GenBank/DDBJ whole genome shotgun (WGS) entry which is preliminary data.</text>
</comment>
<evidence type="ECO:0000256" key="6">
    <source>
        <dbReference type="SAM" id="Phobius"/>
    </source>
</evidence>
<keyword evidence="4 6" id="KW-0472">Membrane</keyword>
<name>A0ABU1UZS8_9GAMM</name>
<feature type="transmembrane region" description="Helical" evidence="6">
    <location>
        <begin position="21"/>
        <end position="40"/>
    </location>
</feature>
<feature type="coiled-coil region" evidence="5">
    <location>
        <begin position="131"/>
        <end position="182"/>
    </location>
</feature>
<dbReference type="InterPro" id="IPR050739">
    <property type="entry name" value="MFP"/>
</dbReference>
<keyword evidence="3 6" id="KW-1133">Transmembrane helix</keyword>
<dbReference type="PRINTS" id="PR01490">
    <property type="entry name" value="RTXTOXIND"/>
</dbReference>
<sequence length="379" mass="41283">MAINFSDTLASINADLNRRTIVFAAVLGVLLLLWFGWLFLVPLSITKQATGSFDTGQPAIAITTSVNGRIEQIQLAAGDFVNEGDSLLVINTDDEQKQIITLQKSLNEQKTALAAMANTHTSELQALTILRNSLAIKIESARAQLANAQTQYDQQKTMVELLQGATSAVSKIEIQKEQLQLQQIHEHLLVTRQLVKTTQTESDQAAEQESLLRAHFAQDIAHQQSRIAALEAQLTGQQQAAEHKILRAPKAARVAEVMPLQQGQWIAAGTTLATLVPEGELRVVAQFSPIDAQGYLQVGQTAKVQVDSFPWLQYGALNAQVLQVNEAERDGTIRVLLGLAGNNHLAIQQGMTAKIIVNVAAATPWELLLQSLGRSQSQQ</sequence>
<accession>A0ABU1UZS8</accession>
<keyword evidence="2 6" id="KW-0812">Transmembrane</keyword>
<evidence type="ECO:0000313" key="7">
    <source>
        <dbReference type="EMBL" id="MDR7090622.1"/>
    </source>
</evidence>